<dbReference type="GO" id="GO:0000978">
    <property type="term" value="F:RNA polymerase II cis-regulatory region sequence-specific DNA binding"/>
    <property type="evidence" value="ECO:0007669"/>
    <property type="project" value="TreeGrafter"/>
</dbReference>
<dbReference type="FunFam" id="1.10.260.40:FF:000001">
    <property type="entry name" value="POU domain protein"/>
    <property type="match status" value="1"/>
</dbReference>
<accession>A0A368F6H9</accession>
<evidence type="ECO:0000256" key="4">
    <source>
        <dbReference type="ARBA" id="ARBA00023242"/>
    </source>
</evidence>
<dbReference type="PANTHER" id="PTHR11636:SF137">
    <property type="entry name" value="HOMEOBOX PROTEIN CEH-18"/>
    <property type="match status" value="1"/>
</dbReference>
<evidence type="ECO:0000313" key="8">
    <source>
        <dbReference type="EMBL" id="RCN27198.1"/>
    </source>
</evidence>
<feature type="region of interest" description="Disordered" evidence="6">
    <location>
        <begin position="45"/>
        <end position="73"/>
    </location>
</feature>
<evidence type="ECO:0000256" key="1">
    <source>
        <dbReference type="ARBA" id="ARBA00004123"/>
    </source>
</evidence>
<dbReference type="PROSITE" id="PS00035">
    <property type="entry name" value="POU_1"/>
    <property type="match status" value="1"/>
</dbReference>
<keyword evidence="2 5" id="KW-0238">DNA-binding</keyword>
<dbReference type="SUPFAM" id="SSF46689">
    <property type="entry name" value="Homeodomain-like"/>
    <property type="match status" value="1"/>
</dbReference>
<dbReference type="Gene3D" id="1.10.10.60">
    <property type="entry name" value="Homeodomain-like"/>
    <property type="match status" value="1"/>
</dbReference>
<name>A0A368F6H9_ANCCA</name>
<dbReference type="InterPro" id="IPR050255">
    <property type="entry name" value="POU_domain_TF"/>
</dbReference>
<dbReference type="SUPFAM" id="SSF47413">
    <property type="entry name" value="lambda repressor-like DNA-binding domains"/>
    <property type="match status" value="1"/>
</dbReference>
<feature type="compositionally biased region" description="Low complexity" evidence="6">
    <location>
        <begin position="56"/>
        <end position="70"/>
    </location>
</feature>
<dbReference type="InterPro" id="IPR013847">
    <property type="entry name" value="POU"/>
</dbReference>
<dbReference type="Pfam" id="PF00157">
    <property type="entry name" value="Pou"/>
    <property type="match status" value="1"/>
</dbReference>
<dbReference type="Pfam" id="PF00046">
    <property type="entry name" value="Homeodomain"/>
    <property type="match status" value="1"/>
</dbReference>
<evidence type="ECO:0000256" key="6">
    <source>
        <dbReference type="SAM" id="MobiDB-lite"/>
    </source>
</evidence>
<dbReference type="CDD" id="cd00086">
    <property type="entry name" value="homeodomain"/>
    <property type="match status" value="1"/>
</dbReference>
<dbReference type="Gene3D" id="1.10.260.40">
    <property type="entry name" value="lambda repressor-like DNA-binding domains"/>
    <property type="match status" value="1"/>
</dbReference>
<proteinExistence type="predicted"/>
<dbReference type="InterPro" id="IPR000327">
    <property type="entry name" value="POU_dom"/>
</dbReference>
<evidence type="ECO:0000259" key="7">
    <source>
        <dbReference type="PROSITE" id="PS51179"/>
    </source>
</evidence>
<organism evidence="8 9">
    <name type="scientific">Ancylostoma caninum</name>
    <name type="common">Dog hookworm</name>
    <dbReference type="NCBI Taxonomy" id="29170"/>
    <lineage>
        <taxon>Eukaryota</taxon>
        <taxon>Metazoa</taxon>
        <taxon>Ecdysozoa</taxon>
        <taxon>Nematoda</taxon>
        <taxon>Chromadorea</taxon>
        <taxon>Rhabditida</taxon>
        <taxon>Rhabditina</taxon>
        <taxon>Rhabditomorpha</taxon>
        <taxon>Strongyloidea</taxon>
        <taxon>Ancylostomatidae</taxon>
        <taxon>Ancylostomatinae</taxon>
        <taxon>Ancylostoma</taxon>
    </lineage>
</organism>
<keyword evidence="3 5" id="KW-0371">Homeobox</keyword>
<protein>
    <submittedName>
        <fullName evidence="8">Pou domain-to homeobox domain protein</fullName>
    </submittedName>
</protein>
<evidence type="ECO:0000313" key="9">
    <source>
        <dbReference type="Proteomes" id="UP000252519"/>
    </source>
</evidence>
<keyword evidence="4 5" id="KW-0539">Nucleus</keyword>
<dbReference type="InterPro" id="IPR009057">
    <property type="entry name" value="Homeodomain-like_sf"/>
</dbReference>
<dbReference type="InterPro" id="IPR010982">
    <property type="entry name" value="Lambda_DNA-bd_dom_sf"/>
</dbReference>
<dbReference type="GO" id="GO:0000981">
    <property type="term" value="F:DNA-binding transcription factor activity, RNA polymerase II-specific"/>
    <property type="evidence" value="ECO:0007669"/>
    <property type="project" value="TreeGrafter"/>
</dbReference>
<dbReference type="PANTHER" id="PTHR11636">
    <property type="entry name" value="POU DOMAIN"/>
    <property type="match status" value="1"/>
</dbReference>
<evidence type="ECO:0000256" key="2">
    <source>
        <dbReference type="ARBA" id="ARBA00023125"/>
    </source>
</evidence>
<dbReference type="SMART" id="SM00352">
    <property type="entry name" value="POU"/>
    <property type="match status" value="1"/>
</dbReference>
<comment type="caution">
    <text evidence="8">The sequence shown here is derived from an EMBL/GenBank/DDBJ whole genome shotgun (WGS) entry which is preliminary data.</text>
</comment>
<dbReference type="PROSITE" id="PS51179">
    <property type="entry name" value="POU_3"/>
    <property type="match status" value="1"/>
</dbReference>
<sequence length="236" mass="26218">MTLKQYAPSAVTTRANATSNKATTDAQSVLSSFISKLTADSINGDTKHGAHKAKPASSGSTTSLASTSSLQNSRPEIDDLESFAQHFKKQRIKLGYTQGDVGLALGRKYGTDFSQTTISRFEAMNLSFKNMCKLRPLLKEWLEGQEAAVANGVNVEELRTIEIAKEKVEECVEEVPIHVPNSEPIMKRRRKRTNLDLSQRKSLDNFFLANPRPGHEEMVRIANALDLERDVSFLFT</sequence>
<dbReference type="Proteomes" id="UP000252519">
    <property type="component" value="Unassembled WGS sequence"/>
</dbReference>
<dbReference type="PRINTS" id="PR00028">
    <property type="entry name" value="POUDOMAIN"/>
</dbReference>
<dbReference type="GO" id="GO:0005634">
    <property type="term" value="C:nucleus"/>
    <property type="evidence" value="ECO:0007669"/>
    <property type="project" value="UniProtKB-SubCell"/>
</dbReference>
<dbReference type="OrthoDB" id="6358449at2759"/>
<gene>
    <name evidence="8" type="ORF">ANCCAN_27069</name>
</gene>
<keyword evidence="9" id="KW-1185">Reference proteome</keyword>
<comment type="subcellular location">
    <subcellularLocation>
        <location evidence="1 5">Nucleus</location>
    </subcellularLocation>
</comment>
<dbReference type="STRING" id="29170.A0A368F6H9"/>
<dbReference type="GO" id="GO:0030154">
    <property type="term" value="P:cell differentiation"/>
    <property type="evidence" value="ECO:0007669"/>
    <property type="project" value="UniProtKB-ARBA"/>
</dbReference>
<evidence type="ECO:0000256" key="5">
    <source>
        <dbReference type="RuleBase" id="RU000682"/>
    </source>
</evidence>
<dbReference type="AlphaFoldDB" id="A0A368F6H9"/>
<dbReference type="InterPro" id="IPR001356">
    <property type="entry name" value="HD"/>
</dbReference>
<evidence type="ECO:0000256" key="3">
    <source>
        <dbReference type="ARBA" id="ARBA00023155"/>
    </source>
</evidence>
<dbReference type="EMBL" id="JOJR01004676">
    <property type="protein sequence ID" value="RCN27198.1"/>
    <property type="molecule type" value="Genomic_DNA"/>
</dbReference>
<reference evidence="8 9" key="1">
    <citation type="submission" date="2014-10" db="EMBL/GenBank/DDBJ databases">
        <title>Draft genome of the hookworm Ancylostoma caninum.</title>
        <authorList>
            <person name="Mitreva M."/>
        </authorList>
    </citation>
    <scope>NUCLEOTIDE SEQUENCE [LARGE SCALE GENOMIC DNA]</scope>
    <source>
        <strain evidence="8 9">Baltimore</strain>
    </source>
</reference>
<feature type="domain" description="POU-specific" evidence="7">
    <location>
        <begin position="72"/>
        <end position="146"/>
    </location>
</feature>